<gene>
    <name evidence="1" type="ORF">AB6A40_004599</name>
</gene>
<accession>A0ABD6EE37</accession>
<name>A0ABD6EE37_9BILA</name>
<dbReference type="AlphaFoldDB" id="A0ABD6EE37"/>
<evidence type="ECO:0000313" key="1">
    <source>
        <dbReference type="EMBL" id="MFH4977890.1"/>
    </source>
</evidence>
<dbReference type="Gene3D" id="3.40.50.1580">
    <property type="entry name" value="Nucleoside phosphorylase domain"/>
    <property type="match status" value="1"/>
</dbReference>
<dbReference type="SUPFAM" id="SSF53167">
    <property type="entry name" value="Purine and uridine phosphorylases"/>
    <property type="match status" value="1"/>
</dbReference>
<proteinExistence type="predicted"/>
<dbReference type="PANTHER" id="PTHR43691:SF11">
    <property type="entry name" value="FI09636P-RELATED"/>
    <property type="match status" value="1"/>
</dbReference>
<dbReference type="PANTHER" id="PTHR43691">
    <property type="entry name" value="URIDINE PHOSPHORYLASE"/>
    <property type="match status" value="1"/>
</dbReference>
<keyword evidence="2" id="KW-1185">Reference proteome</keyword>
<comment type="caution">
    <text evidence="1">The sequence shown here is derived from an EMBL/GenBank/DDBJ whole genome shotgun (WGS) entry which is preliminary data.</text>
</comment>
<dbReference type="InterPro" id="IPR035994">
    <property type="entry name" value="Nucleoside_phosphorylase_sf"/>
</dbReference>
<dbReference type="Proteomes" id="UP001608902">
    <property type="component" value="Unassembled WGS sequence"/>
</dbReference>
<evidence type="ECO:0000313" key="2">
    <source>
        <dbReference type="Proteomes" id="UP001608902"/>
    </source>
</evidence>
<reference evidence="1 2" key="1">
    <citation type="submission" date="2024-08" db="EMBL/GenBank/DDBJ databases">
        <title>Gnathostoma spinigerum genome.</title>
        <authorList>
            <person name="Gonzalez-Bertolin B."/>
            <person name="Monzon S."/>
            <person name="Zaballos A."/>
            <person name="Jimenez P."/>
            <person name="Dekumyoy P."/>
            <person name="Varona S."/>
            <person name="Cuesta I."/>
            <person name="Sumanam S."/>
            <person name="Adisakwattana P."/>
            <person name="Gasser R.B."/>
            <person name="Hernandez-Gonzalez A."/>
            <person name="Young N.D."/>
            <person name="Perteguer M.J."/>
        </authorList>
    </citation>
    <scope>NUCLEOTIDE SEQUENCE [LARGE SCALE GENOMIC DNA]</scope>
    <source>
        <strain evidence="1">AL3</strain>
        <tissue evidence="1">Liver</tissue>
    </source>
</reference>
<organism evidence="1 2">
    <name type="scientific">Gnathostoma spinigerum</name>
    <dbReference type="NCBI Taxonomy" id="75299"/>
    <lineage>
        <taxon>Eukaryota</taxon>
        <taxon>Metazoa</taxon>
        <taxon>Ecdysozoa</taxon>
        <taxon>Nematoda</taxon>
        <taxon>Chromadorea</taxon>
        <taxon>Rhabditida</taxon>
        <taxon>Spirurina</taxon>
        <taxon>Gnathostomatomorpha</taxon>
        <taxon>Gnathostomatoidea</taxon>
        <taxon>Gnathostomatidae</taxon>
        <taxon>Gnathostoma</taxon>
    </lineage>
</organism>
<dbReference type="EMBL" id="JBGFUD010002695">
    <property type="protein sequence ID" value="MFH4977890.1"/>
    <property type="molecule type" value="Genomic_DNA"/>
</dbReference>
<protein>
    <submittedName>
        <fullName evidence="1">Uncharacterized protein</fullName>
    </submittedName>
</protein>
<sequence>MTQTLILRNGHLADLGKDILYHLGLPREDVNMSAIFGDVKFVCTGGSPRRFEMYAKEFAKDTGLKCSENMSQSDRFVMYKTGPVLWINVSCSTISRKLLWSFSFCGLY</sequence>